<evidence type="ECO:0000313" key="2">
    <source>
        <dbReference type="Proteomes" id="UP000229497"/>
    </source>
</evidence>
<organism evidence="1 2">
    <name type="scientific">Candidatus Roizmanbacteria bacterium CG11_big_fil_rev_8_21_14_0_20_37_16</name>
    <dbReference type="NCBI Taxonomy" id="1974857"/>
    <lineage>
        <taxon>Bacteria</taxon>
        <taxon>Candidatus Roizmaniibacteriota</taxon>
    </lineage>
</organism>
<dbReference type="EMBL" id="PCVK01000030">
    <property type="protein sequence ID" value="PIQ71851.1"/>
    <property type="molecule type" value="Genomic_DNA"/>
</dbReference>
<accession>A0A2H0KKR4</accession>
<sequence length="124" mass="14579">MSKFNTIEEIQCWQEGIKLAKQIYDLKRKSELFKRDFSFIDQIQRASISIPSNIAEGYERQSNQEFIHFLYIAKGSCGEVRTQLFIGYEIGYIIKPDFENLNLLCLKISKMIMSLIKVLRTFKP</sequence>
<gene>
    <name evidence="1" type="ORF">COV87_01050</name>
</gene>
<dbReference type="Proteomes" id="UP000229497">
    <property type="component" value="Unassembled WGS sequence"/>
</dbReference>
<name>A0A2H0KKR4_9BACT</name>
<reference evidence="1 2" key="1">
    <citation type="submission" date="2017-09" db="EMBL/GenBank/DDBJ databases">
        <title>Depth-based differentiation of microbial function through sediment-hosted aquifers and enrichment of novel symbionts in the deep terrestrial subsurface.</title>
        <authorList>
            <person name="Probst A.J."/>
            <person name="Ladd B."/>
            <person name="Jarett J.K."/>
            <person name="Geller-Mcgrath D.E."/>
            <person name="Sieber C.M."/>
            <person name="Emerson J.B."/>
            <person name="Anantharaman K."/>
            <person name="Thomas B.C."/>
            <person name="Malmstrom R."/>
            <person name="Stieglmeier M."/>
            <person name="Klingl A."/>
            <person name="Woyke T."/>
            <person name="Ryan C.M."/>
            <person name="Banfield J.F."/>
        </authorList>
    </citation>
    <scope>NUCLEOTIDE SEQUENCE [LARGE SCALE GENOMIC DNA]</scope>
    <source>
        <strain evidence="1">CG11_big_fil_rev_8_21_14_0_20_37_16</strain>
    </source>
</reference>
<proteinExistence type="predicted"/>
<dbReference type="NCBIfam" id="TIGR02436">
    <property type="entry name" value="four helix bundle protein"/>
    <property type="match status" value="1"/>
</dbReference>
<dbReference type="PANTHER" id="PTHR38471:SF2">
    <property type="entry name" value="FOUR HELIX BUNDLE PROTEIN"/>
    <property type="match status" value="1"/>
</dbReference>
<dbReference type="PANTHER" id="PTHR38471">
    <property type="entry name" value="FOUR HELIX BUNDLE PROTEIN"/>
    <property type="match status" value="1"/>
</dbReference>
<evidence type="ECO:0000313" key="1">
    <source>
        <dbReference type="EMBL" id="PIQ71851.1"/>
    </source>
</evidence>
<dbReference type="CDD" id="cd16377">
    <property type="entry name" value="23S_rRNA_IVP_like"/>
    <property type="match status" value="1"/>
</dbReference>
<dbReference type="AlphaFoldDB" id="A0A2H0KKR4"/>
<dbReference type="InterPro" id="IPR036583">
    <property type="entry name" value="23S_rRNA_IVS_sf"/>
</dbReference>
<dbReference type="SUPFAM" id="SSF158446">
    <property type="entry name" value="IVS-encoded protein-like"/>
    <property type="match status" value="1"/>
</dbReference>
<comment type="caution">
    <text evidence="1">The sequence shown here is derived from an EMBL/GenBank/DDBJ whole genome shotgun (WGS) entry which is preliminary data.</text>
</comment>
<protein>
    <submittedName>
        <fullName evidence="1">Four helix bundle protein</fullName>
    </submittedName>
</protein>
<dbReference type="Gene3D" id="1.20.1440.60">
    <property type="entry name" value="23S rRNA-intervening sequence"/>
    <property type="match status" value="1"/>
</dbReference>
<dbReference type="Pfam" id="PF05635">
    <property type="entry name" value="23S_rRNA_IVP"/>
    <property type="match status" value="1"/>
</dbReference>
<dbReference type="InterPro" id="IPR012657">
    <property type="entry name" value="23S_rRNA-intervening_sequence"/>
</dbReference>